<dbReference type="Proteomes" id="UP001611383">
    <property type="component" value="Chromosome"/>
</dbReference>
<feature type="region of interest" description="Disordered" evidence="5">
    <location>
        <begin position="357"/>
        <end position="406"/>
    </location>
</feature>
<dbReference type="Gene3D" id="3.40.30.120">
    <property type="match status" value="1"/>
</dbReference>
<protein>
    <submittedName>
        <fullName evidence="7">FAD-dependent oxidoreductase</fullName>
    </submittedName>
</protein>
<evidence type="ECO:0000259" key="6">
    <source>
        <dbReference type="Pfam" id="PF01494"/>
    </source>
</evidence>
<dbReference type="NCBIfam" id="NF004832">
    <property type="entry name" value="PRK06184.1"/>
    <property type="match status" value="1"/>
</dbReference>
<evidence type="ECO:0000256" key="2">
    <source>
        <dbReference type="ARBA" id="ARBA00007801"/>
    </source>
</evidence>
<evidence type="ECO:0000256" key="4">
    <source>
        <dbReference type="ARBA" id="ARBA00022827"/>
    </source>
</evidence>
<dbReference type="Gene3D" id="3.30.70.2450">
    <property type="match status" value="1"/>
</dbReference>
<evidence type="ECO:0000256" key="5">
    <source>
        <dbReference type="SAM" id="MobiDB-lite"/>
    </source>
</evidence>
<feature type="compositionally biased region" description="Basic and acidic residues" evidence="5">
    <location>
        <begin position="377"/>
        <end position="405"/>
    </location>
</feature>
<keyword evidence="8" id="KW-1185">Reference proteome</keyword>
<proteinExistence type="inferred from homology"/>
<dbReference type="EMBL" id="CP043494">
    <property type="protein sequence ID" value="WNG49532.1"/>
    <property type="molecule type" value="Genomic_DNA"/>
</dbReference>
<dbReference type="SUPFAM" id="SSF52833">
    <property type="entry name" value="Thioredoxin-like"/>
    <property type="match status" value="1"/>
</dbReference>
<dbReference type="PRINTS" id="PR00420">
    <property type="entry name" value="RNGMNOXGNASE"/>
</dbReference>
<reference evidence="7 8" key="1">
    <citation type="submission" date="2019-08" db="EMBL/GenBank/DDBJ databases">
        <title>Archangium and Cystobacter genomes.</title>
        <authorList>
            <person name="Chen I.-C.K."/>
            <person name="Wielgoss S."/>
        </authorList>
    </citation>
    <scope>NUCLEOTIDE SEQUENCE [LARGE SCALE GENOMIC DNA]</scope>
    <source>
        <strain evidence="7 8">Cbm 6</strain>
    </source>
</reference>
<accession>A0ABY9X2A1</accession>
<dbReference type="InterPro" id="IPR050641">
    <property type="entry name" value="RIFMO-like"/>
</dbReference>
<gene>
    <name evidence="7" type="ORF">F0U60_39490</name>
</gene>
<dbReference type="InterPro" id="IPR036249">
    <property type="entry name" value="Thioredoxin-like_sf"/>
</dbReference>
<comment type="similarity">
    <text evidence="2">Belongs to the PheA/TfdB FAD monooxygenase family.</text>
</comment>
<dbReference type="SUPFAM" id="SSF51905">
    <property type="entry name" value="FAD/NAD(P)-binding domain"/>
    <property type="match status" value="1"/>
</dbReference>
<comment type="cofactor">
    <cofactor evidence="1">
        <name>FAD</name>
        <dbReference type="ChEBI" id="CHEBI:57692"/>
    </cofactor>
</comment>
<organism evidence="7 8">
    <name type="scientific">Archangium minus</name>
    <dbReference type="NCBI Taxonomy" id="83450"/>
    <lineage>
        <taxon>Bacteria</taxon>
        <taxon>Pseudomonadati</taxon>
        <taxon>Myxococcota</taxon>
        <taxon>Myxococcia</taxon>
        <taxon>Myxococcales</taxon>
        <taxon>Cystobacterineae</taxon>
        <taxon>Archangiaceae</taxon>
        <taxon>Archangium</taxon>
    </lineage>
</organism>
<dbReference type="InterPro" id="IPR002938">
    <property type="entry name" value="FAD-bd"/>
</dbReference>
<keyword evidence="4" id="KW-0274">FAD</keyword>
<sequence>MEQHVDVPVLIVGGGPTGLTLACELARRGVACRLVEKALEPFSGSRGKGLQPRSMEVLEDLGVLDAVLASGALYPLMRAYAGEKVVWEGRMHEPREPMPDVPYPNGWMIPQWRMEEILRTRLAGYGVRVELATELTGFEQDEEGVTATLVHAGRTERVRASYLVGADGGHSFVRKHLGVSFVGETYETDRMLIGDVQADGLDREHWHAWVNPETRTPRVMMCPLPGTNVFQFVAPLAPDAVPELSLSAFQKIFDEGSGRSDVRLHDPSWMSVYRVNIRMVDRYRVGRVFLAGDAAHVHSPEGGQGLNTGIQDAYNLGWKLGQVLAGAPRALLDSYEEERLPIAADVLGLSTKLHQKTVRGEPDAHRRGKETQQLGLHYRDSRLARDERDSRGSIRAGDRAPDAPCHDAAGTPVRLFEAFRGPHFTLLAFGAAHADTVAHINARYGPLVRAHTVVEPGEPTGANTLVDTHRHARTAYDLDGNALVLVRPDGYIGLITHRPSDGSVHEYLRLVAASPIA</sequence>
<evidence type="ECO:0000313" key="7">
    <source>
        <dbReference type="EMBL" id="WNG49532.1"/>
    </source>
</evidence>
<dbReference type="RefSeq" id="WP_395807534.1">
    <property type="nucleotide sequence ID" value="NZ_CP043494.1"/>
</dbReference>
<evidence type="ECO:0000256" key="3">
    <source>
        <dbReference type="ARBA" id="ARBA00022630"/>
    </source>
</evidence>
<dbReference type="Pfam" id="PF21274">
    <property type="entry name" value="Rng_hyd_C"/>
    <property type="match status" value="1"/>
</dbReference>
<name>A0ABY9X2A1_9BACT</name>
<dbReference type="Gene3D" id="3.50.50.60">
    <property type="entry name" value="FAD/NAD(P)-binding domain"/>
    <property type="match status" value="1"/>
</dbReference>
<feature type="domain" description="FAD-binding" evidence="6">
    <location>
        <begin position="6"/>
        <end position="347"/>
    </location>
</feature>
<dbReference type="Pfam" id="PF01494">
    <property type="entry name" value="FAD_binding_3"/>
    <property type="match status" value="1"/>
</dbReference>
<dbReference type="InterPro" id="IPR036188">
    <property type="entry name" value="FAD/NAD-bd_sf"/>
</dbReference>
<evidence type="ECO:0000313" key="8">
    <source>
        <dbReference type="Proteomes" id="UP001611383"/>
    </source>
</evidence>
<evidence type="ECO:0000256" key="1">
    <source>
        <dbReference type="ARBA" id="ARBA00001974"/>
    </source>
</evidence>
<keyword evidence="3" id="KW-0285">Flavoprotein</keyword>
<dbReference type="PANTHER" id="PTHR43004">
    <property type="entry name" value="TRK SYSTEM POTASSIUM UPTAKE PROTEIN"/>
    <property type="match status" value="1"/>
</dbReference>
<dbReference type="PANTHER" id="PTHR43004:SF19">
    <property type="entry name" value="BINDING MONOOXYGENASE, PUTATIVE (JCVI)-RELATED"/>
    <property type="match status" value="1"/>
</dbReference>